<accession>A0A1Q9D0M8</accession>
<keyword evidence="2" id="KW-1185">Reference proteome</keyword>
<proteinExistence type="predicted"/>
<dbReference type="EMBL" id="LSRX01000798">
    <property type="protein sequence ID" value="OLP88720.1"/>
    <property type="molecule type" value="Genomic_DNA"/>
</dbReference>
<dbReference type="Proteomes" id="UP000186817">
    <property type="component" value="Unassembled WGS sequence"/>
</dbReference>
<evidence type="ECO:0000313" key="1">
    <source>
        <dbReference type="EMBL" id="OLP88720.1"/>
    </source>
</evidence>
<comment type="caution">
    <text evidence="1">The sequence shown here is derived from an EMBL/GenBank/DDBJ whole genome shotgun (WGS) entry which is preliminary data.</text>
</comment>
<protein>
    <submittedName>
        <fullName evidence="1">Uncharacterized protein</fullName>
    </submittedName>
</protein>
<evidence type="ECO:0000313" key="2">
    <source>
        <dbReference type="Proteomes" id="UP000186817"/>
    </source>
</evidence>
<organism evidence="1 2">
    <name type="scientific">Symbiodinium microadriaticum</name>
    <name type="common">Dinoflagellate</name>
    <name type="synonym">Zooxanthella microadriatica</name>
    <dbReference type="NCBI Taxonomy" id="2951"/>
    <lineage>
        <taxon>Eukaryota</taxon>
        <taxon>Sar</taxon>
        <taxon>Alveolata</taxon>
        <taxon>Dinophyceae</taxon>
        <taxon>Suessiales</taxon>
        <taxon>Symbiodiniaceae</taxon>
        <taxon>Symbiodinium</taxon>
    </lineage>
</organism>
<gene>
    <name evidence="1" type="ORF">AK812_SmicGene29907</name>
</gene>
<sequence>MWCALVSPLFREFASDLDAQTVLEDDGAGFVVETPMSQRAEGAGIGCKSDEIDYPEPSEADFFFDCSKDQGARLAVASLSFVRPKNVSLETSTQSFVLEGRDARNMFCLVGSSNMARDAVIEGCALQLRQDAERMQRNMEAQMEDDQETIQHTKVVWGGLMGH</sequence>
<name>A0A1Q9D0M8_SYMMI</name>
<dbReference type="AlphaFoldDB" id="A0A1Q9D0M8"/>
<reference evidence="1 2" key="1">
    <citation type="submission" date="2016-02" db="EMBL/GenBank/DDBJ databases">
        <title>Genome analysis of coral dinoflagellate symbionts highlights evolutionary adaptations to a symbiotic lifestyle.</title>
        <authorList>
            <person name="Aranda M."/>
            <person name="Li Y."/>
            <person name="Liew Y.J."/>
            <person name="Baumgarten S."/>
            <person name="Simakov O."/>
            <person name="Wilson M."/>
            <person name="Piel J."/>
            <person name="Ashoor H."/>
            <person name="Bougouffa S."/>
            <person name="Bajic V.B."/>
            <person name="Ryu T."/>
            <person name="Ravasi T."/>
            <person name="Bayer T."/>
            <person name="Micklem G."/>
            <person name="Kim H."/>
            <person name="Bhak J."/>
            <person name="Lajeunesse T.C."/>
            <person name="Voolstra C.R."/>
        </authorList>
    </citation>
    <scope>NUCLEOTIDE SEQUENCE [LARGE SCALE GENOMIC DNA]</scope>
    <source>
        <strain evidence="1 2">CCMP2467</strain>
    </source>
</reference>